<sequence length="241" mass="25936">MVVLTTLTLKFTATAIHALAQISSLARLVYRSQRTRLYSDDACACLAMSFSLAWLACIWTPNLVDITTTEYVSYTQSIKALTYGMDSALVLAVIWLSRISLFLASTRILPVGFLHRSLPFSGLLLFIAMDTSSEIGPSHKCDSTGRASIVTEITFKFLSDIVIFAVPIIGFLSCSRNRHQAPDRVSLTLTSCAAATITATSIVHAIFLILGLEHLSDLTTAIESGVSLMAVNIAATVGVGL</sequence>
<dbReference type="Proteomes" id="UP001175228">
    <property type="component" value="Unassembled WGS sequence"/>
</dbReference>
<evidence type="ECO:0000313" key="2">
    <source>
        <dbReference type="EMBL" id="KAK0483112.1"/>
    </source>
</evidence>
<proteinExistence type="predicted"/>
<keyword evidence="1" id="KW-0472">Membrane</keyword>
<dbReference type="EMBL" id="JAUEPU010000060">
    <property type="protein sequence ID" value="KAK0483112.1"/>
    <property type="molecule type" value="Genomic_DNA"/>
</dbReference>
<feature type="transmembrane region" description="Helical" evidence="1">
    <location>
        <begin position="153"/>
        <end position="173"/>
    </location>
</feature>
<feature type="transmembrane region" description="Helical" evidence="1">
    <location>
        <begin position="185"/>
        <end position="210"/>
    </location>
</feature>
<feature type="transmembrane region" description="Helical" evidence="1">
    <location>
        <begin position="12"/>
        <end position="30"/>
    </location>
</feature>
<comment type="caution">
    <text evidence="2">The sequence shown here is derived from an EMBL/GenBank/DDBJ whole genome shotgun (WGS) entry which is preliminary data.</text>
</comment>
<protein>
    <submittedName>
        <fullName evidence="2">Uncharacterized protein</fullName>
    </submittedName>
</protein>
<dbReference type="AlphaFoldDB" id="A0AA39PF53"/>
<reference evidence="2" key="1">
    <citation type="submission" date="2023-06" db="EMBL/GenBank/DDBJ databases">
        <authorList>
            <consortium name="Lawrence Berkeley National Laboratory"/>
            <person name="Ahrendt S."/>
            <person name="Sahu N."/>
            <person name="Indic B."/>
            <person name="Wong-Bajracharya J."/>
            <person name="Merenyi Z."/>
            <person name="Ke H.-M."/>
            <person name="Monk M."/>
            <person name="Kocsube S."/>
            <person name="Drula E."/>
            <person name="Lipzen A."/>
            <person name="Balint B."/>
            <person name="Henrissat B."/>
            <person name="Andreopoulos B."/>
            <person name="Martin F.M."/>
            <person name="Harder C.B."/>
            <person name="Rigling D."/>
            <person name="Ford K.L."/>
            <person name="Foster G.D."/>
            <person name="Pangilinan J."/>
            <person name="Papanicolaou A."/>
            <person name="Barry K."/>
            <person name="LaButti K."/>
            <person name="Viragh M."/>
            <person name="Koriabine M."/>
            <person name="Yan M."/>
            <person name="Riley R."/>
            <person name="Champramary S."/>
            <person name="Plett K.L."/>
            <person name="Tsai I.J."/>
            <person name="Slot J."/>
            <person name="Sipos G."/>
            <person name="Plett J."/>
            <person name="Nagy L.G."/>
            <person name="Grigoriev I.V."/>
        </authorList>
    </citation>
    <scope>NUCLEOTIDE SEQUENCE</scope>
    <source>
        <strain evidence="2">HWK02</strain>
    </source>
</reference>
<keyword evidence="3" id="KW-1185">Reference proteome</keyword>
<organism evidence="2 3">
    <name type="scientific">Armillaria luteobubalina</name>
    <dbReference type="NCBI Taxonomy" id="153913"/>
    <lineage>
        <taxon>Eukaryota</taxon>
        <taxon>Fungi</taxon>
        <taxon>Dikarya</taxon>
        <taxon>Basidiomycota</taxon>
        <taxon>Agaricomycotina</taxon>
        <taxon>Agaricomycetes</taxon>
        <taxon>Agaricomycetidae</taxon>
        <taxon>Agaricales</taxon>
        <taxon>Marasmiineae</taxon>
        <taxon>Physalacriaceae</taxon>
        <taxon>Armillaria</taxon>
    </lineage>
</organism>
<keyword evidence="1" id="KW-1133">Transmembrane helix</keyword>
<evidence type="ECO:0000313" key="3">
    <source>
        <dbReference type="Proteomes" id="UP001175228"/>
    </source>
</evidence>
<name>A0AA39PF53_9AGAR</name>
<gene>
    <name evidence="2" type="ORF">EDD18DRAFT_1362083</name>
</gene>
<evidence type="ECO:0000256" key="1">
    <source>
        <dbReference type="SAM" id="Phobius"/>
    </source>
</evidence>
<accession>A0AA39PF53</accession>
<feature type="transmembrane region" description="Helical" evidence="1">
    <location>
        <begin position="81"/>
        <end position="101"/>
    </location>
</feature>
<feature type="transmembrane region" description="Helical" evidence="1">
    <location>
        <begin position="42"/>
        <end position="61"/>
    </location>
</feature>
<keyword evidence="1" id="KW-0812">Transmembrane</keyword>